<dbReference type="InterPro" id="IPR002575">
    <property type="entry name" value="Aminoglycoside_PTrfase"/>
</dbReference>
<gene>
    <name evidence="2" type="ORF">CLV29_2011</name>
</gene>
<sequence length="355" mass="38081">MSAGPVPAEVIDAGQRIEVERAWPGRGKLTFAGSDPRGRVRAGSVDRQGQVKLLAHAVDPKLPGLSELAAHGRLVAHRPGKRAVIAVESGFVKLTRSPVAPVVERAERGERIAAAAGLAAAAVLEHGEDRVRFSVVPGTDAHHLGGVATARSWRSWWGDFGEAWVDFAGAPTDGLPLHDAEAELAVVQRWVDRAIDFGAVDPVLARRGLAALAPVLLAAAGPVGVSHRDLHDKQVMFADAGVGILDFDTLAWGELALDQANLIEHAQLRRRQGRWSPQAAAVVERTGFDLAERLQVPAPRLAAYRWATRLRLGCVYAFRPPWRELAAQLLAEAADEAFLIDTSPNPPADREESVS</sequence>
<dbReference type="Proteomes" id="UP000295371">
    <property type="component" value="Unassembled WGS sequence"/>
</dbReference>
<evidence type="ECO:0000313" key="2">
    <source>
        <dbReference type="EMBL" id="TDT34351.1"/>
    </source>
</evidence>
<protein>
    <recommendedName>
        <fullName evidence="1">Aminoglycoside phosphotransferase domain-containing protein</fullName>
    </recommendedName>
</protein>
<dbReference type="Pfam" id="PF01636">
    <property type="entry name" value="APH"/>
    <property type="match status" value="1"/>
</dbReference>
<proteinExistence type="predicted"/>
<organism evidence="2 3">
    <name type="scientific">Naumannella halotolerans</name>
    <dbReference type="NCBI Taxonomy" id="993414"/>
    <lineage>
        <taxon>Bacteria</taxon>
        <taxon>Bacillati</taxon>
        <taxon>Actinomycetota</taxon>
        <taxon>Actinomycetes</taxon>
        <taxon>Propionibacteriales</taxon>
        <taxon>Propionibacteriaceae</taxon>
        <taxon>Naumannella</taxon>
    </lineage>
</organism>
<name>A0A4R7J9W8_9ACTN</name>
<dbReference type="InterPro" id="IPR011009">
    <property type="entry name" value="Kinase-like_dom_sf"/>
</dbReference>
<evidence type="ECO:0000259" key="1">
    <source>
        <dbReference type="Pfam" id="PF01636"/>
    </source>
</evidence>
<dbReference type="EMBL" id="SOAW01000001">
    <property type="protein sequence ID" value="TDT34351.1"/>
    <property type="molecule type" value="Genomic_DNA"/>
</dbReference>
<dbReference type="AlphaFoldDB" id="A0A4R7J9W8"/>
<keyword evidence="3" id="KW-1185">Reference proteome</keyword>
<feature type="domain" description="Aminoglycoside phosphotransferase" evidence="1">
    <location>
        <begin position="91"/>
        <end position="289"/>
    </location>
</feature>
<accession>A0A4R7J9W8</accession>
<dbReference type="RefSeq" id="WP_166649207.1">
    <property type="nucleotide sequence ID" value="NZ_SOAW01000001.1"/>
</dbReference>
<reference evidence="2 3" key="1">
    <citation type="submission" date="2019-03" db="EMBL/GenBank/DDBJ databases">
        <title>Genomic Encyclopedia of Archaeal and Bacterial Type Strains, Phase II (KMG-II): from individual species to whole genera.</title>
        <authorList>
            <person name="Goeker M."/>
        </authorList>
    </citation>
    <scope>NUCLEOTIDE SEQUENCE [LARGE SCALE GENOMIC DNA]</scope>
    <source>
        <strain evidence="2 3">DSM 24323</strain>
    </source>
</reference>
<dbReference type="SUPFAM" id="SSF56112">
    <property type="entry name" value="Protein kinase-like (PK-like)"/>
    <property type="match status" value="1"/>
</dbReference>
<comment type="caution">
    <text evidence="2">The sequence shown here is derived from an EMBL/GenBank/DDBJ whole genome shotgun (WGS) entry which is preliminary data.</text>
</comment>
<evidence type="ECO:0000313" key="3">
    <source>
        <dbReference type="Proteomes" id="UP000295371"/>
    </source>
</evidence>